<dbReference type="OMA" id="PANPVEW"/>
<dbReference type="eggNOG" id="KOG4109">
    <property type="taxonomic scope" value="Eukaryota"/>
</dbReference>
<feature type="compositionally biased region" description="Low complexity" evidence="4">
    <location>
        <begin position="1"/>
        <end position="14"/>
    </location>
</feature>
<dbReference type="RefSeq" id="XP_002290940.1">
    <property type="nucleotide sequence ID" value="XM_002290904.1"/>
</dbReference>
<gene>
    <name evidence="5" type="ORF">THAPSDRAFT_262700</name>
</gene>
<reference evidence="5 6" key="2">
    <citation type="journal article" date="2008" name="Nature">
        <title>The Phaeodactylum genome reveals the evolutionary history of diatom genomes.</title>
        <authorList>
            <person name="Bowler C."/>
            <person name="Allen A.E."/>
            <person name="Badger J.H."/>
            <person name="Grimwood J."/>
            <person name="Jabbari K."/>
            <person name="Kuo A."/>
            <person name="Maheswari U."/>
            <person name="Martens C."/>
            <person name="Maumus F."/>
            <person name="Otillar R.P."/>
            <person name="Rayko E."/>
            <person name="Salamov A."/>
            <person name="Vandepoele K."/>
            <person name="Beszteri B."/>
            <person name="Gruber A."/>
            <person name="Heijde M."/>
            <person name="Katinka M."/>
            <person name="Mock T."/>
            <person name="Valentin K."/>
            <person name="Verret F."/>
            <person name="Berges J.A."/>
            <person name="Brownlee C."/>
            <person name="Cadoret J.P."/>
            <person name="Chiovitti A."/>
            <person name="Choi C.J."/>
            <person name="Coesel S."/>
            <person name="De Martino A."/>
            <person name="Detter J.C."/>
            <person name="Durkin C."/>
            <person name="Falciatore A."/>
            <person name="Fournet J."/>
            <person name="Haruta M."/>
            <person name="Huysman M.J."/>
            <person name="Jenkins B.D."/>
            <person name="Jiroutova K."/>
            <person name="Jorgensen R.E."/>
            <person name="Joubert Y."/>
            <person name="Kaplan A."/>
            <person name="Kroger N."/>
            <person name="Kroth P.G."/>
            <person name="La Roche J."/>
            <person name="Lindquist E."/>
            <person name="Lommer M."/>
            <person name="Martin-Jezequel V."/>
            <person name="Lopez P.J."/>
            <person name="Lucas S."/>
            <person name="Mangogna M."/>
            <person name="McGinnis K."/>
            <person name="Medlin L.K."/>
            <person name="Montsant A."/>
            <person name="Oudot-Le Secq M.P."/>
            <person name="Napoli C."/>
            <person name="Obornik M."/>
            <person name="Parker M.S."/>
            <person name="Petit J.L."/>
            <person name="Porcel B.M."/>
            <person name="Poulsen N."/>
            <person name="Robison M."/>
            <person name="Rychlewski L."/>
            <person name="Rynearson T.A."/>
            <person name="Schmutz J."/>
            <person name="Shapiro H."/>
            <person name="Siaut M."/>
            <person name="Stanley M."/>
            <person name="Sussman M.R."/>
            <person name="Taylor A.R."/>
            <person name="Vardi A."/>
            <person name="von Dassow P."/>
            <person name="Vyverman W."/>
            <person name="Willis A."/>
            <person name="Wyrwicz L.S."/>
            <person name="Rokhsar D.S."/>
            <person name="Weissenbach J."/>
            <person name="Armbrust E.V."/>
            <person name="Green B.R."/>
            <person name="Van de Peer Y."/>
            <person name="Grigoriev I.V."/>
        </authorList>
    </citation>
    <scope>NUCLEOTIDE SEQUENCE [LARGE SCALE GENOMIC DNA]</scope>
    <source>
        <strain evidence="5 6">CCMP1335</strain>
    </source>
</reference>
<dbReference type="Gene3D" id="1.20.890.10">
    <property type="entry name" value="cAMP-dependent protein kinase regulatory subunit, dimerization-anchoring domain"/>
    <property type="match status" value="1"/>
</dbReference>
<comment type="similarity">
    <text evidence="2">Belongs to the dpy-30 family.</text>
</comment>
<evidence type="ECO:0000256" key="4">
    <source>
        <dbReference type="SAM" id="MobiDB-lite"/>
    </source>
</evidence>
<sequence length="73" mass="8052">MIPQQQTSQMQQQQPGNVSSSGGIPNNLPIRAYLDQTVVPILLDGLSALVKERPANPVEWLAGYLIRNDPQKK</sequence>
<evidence type="ECO:0000256" key="3">
    <source>
        <dbReference type="ARBA" id="ARBA00023242"/>
    </source>
</evidence>
<dbReference type="InParanoid" id="B8C530"/>
<dbReference type="GO" id="GO:0005634">
    <property type="term" value="C:nucleus"/>
    <property type="evidence" value="ECO:0007669"/>
    <property type="project" value="UniProtKB-SubCell"/>
</dbReference>
<name>B8C530_THAPS</name>
<dbReference type="CDD" id="cd22965">
    <property type="entry name" value="DD_DPY30_SDC1"/>
    <property type="match status" value="1"/>
</dbReference>
<dbReference type="STRING" id="35128.B8C530"/>
<feature type="region of interest" description="Disordered" evidence="4">
    <location>
        <begin position="1"/>
        <end position="26"/>
    </location>
</feature>
<accession>B8C530</accession>
<evidence type="ECO:0000313" key="5">
    <source>
        <dbReference type="EMBL" id="EED91047.1"/>
    </source>
</evidence>
<evidence type="ECO:0000313" key="6">
    <source>
        <dbReference type="Proteomes" id="UP000001449"/>
    </source>
</evidence>
<organism evidence="5 6">
    <name type="scientific">Thalassiosira pseudonana</name>
    <name type="common">Marine diatom</name>
    <name type="synonym">Cyclotella nana</name>
    <dbReference type="NCBI Taxonomy" id="35128"/>
    <lineage>
        <taxon>Eukaryota</taxon>
        <taxon>Sar</taxon>
        <taxon>Stramenopiles</taxon>
        <taxon>Ochrophyta</taxon>
        <taxon>Bacillariophyta</taxon>
        <taxon>Coscinodiscophyceae</taxon>
        <taxon>Thalassiosirophycidae</taxon>
        <taxon>Thalassiosirales</taxon>
        <taxon>Thalassiosiraceae</taxon>
        <taxon>Thalassiosira</taxon>
    </lineage>
</organism>
<dbReference type="GeneID" id="7448397"/>
<dbReference type="EMBL" id="CM000643">
    <property type="protein sequence ID" value="EED91047.1"/>
    <property type="molecule type" value="Genomic_DNA"/>
</dbReference>
<dbReference type="AlphaFoldDB" id="B8C530"/>
<proteinExistence type="inferred from homology"/>
<dbReference type="HOGENOM" id="CLU_2710335_0_0_1"/>
<keyword evidence="3" id="KW-0539">Nucleus</keyword>
<dbReference type="PaxDb" id="35128-Thaps262700"/>
<dbReference type="InterPro" id="IPR049629">
    <property type="entry name" value="DPY30_SDC1_DD"/>
</dbReference>
<dbReference type="Proteomes" id="UP000001449">
    <property type="component" value="Chromosome 6"/>
</dbReference>
<reference evidence="5 6" key="1">
    <citation type="journal article" date="2004" name="Science">
        <title>The genome of the diatom Thalassiosira pseudonana: ecology, evolution, and metabolism.</title>
        <authorList>
            <person name="Armbrust E.V."/>
            <person name="Berges J.A."/>
            <person name="Bowler C."/>
            <person name="Green B.R."/>
            <person name="Martinez D."/>
            <person name="Putnam N.H."/>
            <person name="Zhou S."/>
            <person name="Allen A.E."/>
            <person name="Apt K.E."/>
            <person name="Bechner M."/>
            <person name="Brzezinski M.A."/>
            <person name="Chaal B.K."/>
            <person name="Chiovitti A."/>
            <person name="Davis A.K."/>
            <person name="Demarest M.S."/>
            <person name="Detter J.C."/>
            <person name="Glavina T."/>
            <person name="Goodstein D."/>
            <person name="Hadi M.Z."/>
            <person name="Hellsten U."/>
            <person name="Hildebrand M."/>
            <person name="Jenkins B.D."/>
            <person name="Jurka J."/>
            <person name="Kapitonov V.V."/>
            <person name="Kroger N."/>
            <person name="Lau W.W."/>
            <person name="Lane T.W."/>
            <person name="Larimer F.W."/>
            <person name="Lippmeier J.C."/>
            <person name="Lucas S."/>
            <person name="Medina M."/>
            <person name="Montsant A."/>
            <person name="Obornik M."/>
            <person name="Parker M.S."/>
            <person name="Palenik B."/>
            <person name="Pazour G.J."/>
            <person name="Richardson P.M."/>
            <person name="Rynearson T.A."/>
            <person name="Saito M.A."/>
            <person name="Schwartz D.C."/>
            <person name="Thamatrakoln K."/>
            <person name="Valentin K."/>
            <person name="Vardi A."/>
            <person name="Wilkerson F.P."/>
            <person name="Rokhsar D.S."/>
        </authorList>
    </citation>
    <scope>NUCLEOTIDE SEQUENCE [LARGE SCALE GENOMIC DNA]</scope>
    <source>
        <strain evidence="5 6">CCMP1335</strain>
    </source>
</reference>
<keyword evidence="6" id="KW-1185">Reference proteome</keyword>
<dbReference type="Pfam" id="PF05186">
    <property type="entry name" value="Dpy-30"/>
    <property type="match status" value="1"/>
</dbReference>
<dbReference type="KEGG" id="tps:THAPSDRAFT_262700"/>
<feature type="compositionally biased region" description="Polar residues" evidence="4">
    <location>
        <begin position="15"/>
        <end position="24"/>
    </location>
</feature>
<evidence type="ECO:0000256" key="1">
    <source>
        <dbReference type="ARBA" id="ARBA00004123"/>
    </source>
</evidence>
<comment type="subcellular location">
    <subcellularLocation>
        <location evidence="1">Nucleus</location>
    </subcellularLocation>
</comment>
<protein>
    <submittedName>
        <fullName evidence="5">Uncharacterized protein</fullName>
    </submittedName>
</protein>
<evidence type="ECO:0000256" key="2">
    <source>
        <dbReference type="ARBA" id="ARBA00010849"/>
    </source>
</evidence>
<dbReference type="InterPro" id="IPR007858">
    <property type="entry name" value="Dpy-30_motif"/>
</dbReference>